<gene>
    <name evidence="2" type="ORF">SAMN04488081_2193</name>
</gene>
<feature type="transmembrane region" description="Helical" evidence="1">
    <location>
        <begin position="172"/>
        <end position="195"/>
    </location>
</feature>
<feature type="transmembrane region" description="Helical" evidence="1">
    <location>
        <begin position="144"/>
        <end position="166"/>
    </location>
</feature>
<reference evidence="2 3" key="1">
    <citation type="submission" date="2016-10" db="EMBL/GenBank/DDBJ databases">
        <authorList>
            <person name="Varghese N."/>
            <person name="Submissions S."/>
        </authorList>
    </citation>
    <scope>NUCLEOTIDE SEQUENCE [LARGE SCALE GENOMIC DNA]</scope>
    <source>
        <strain evidence="2 3">DSM 20748</strain>
    </source>
</reference>
<name>A0A1H3HFJ6_9BACI</name>
<dbReference type="PIRSF" id="PIRSF019466">
    <property type="entry name" value="EutH"/>
    <property type="match status" value="1"/>
</dbReference>
<keyword evidence="1" id="KW-0812">Transmembrane</keyword>
<dbReference type="RefSeq" id="WP_076571347.1">
    <property type="nucleotide sequence ID" value="NZ_FNOS01000005.1"/>
</dbReference>
<feature type="transmembrane region" description="Helical" evidence="1">
    <location>
        <begin position="332"/>
        <end position="354"/>
    </location>
</feature>
<feature type="transmembrane region" description="Helical" evidence="1">
    <location>
        <begin position="45"/>
        <end position="64"/>
    </location>
</feature>
<dbReference type="PANTHER" id="PTHR40089:SF1">
    <property type="entry name" value="ETHANOLAMINE PERMEASE EUTH-RELATED"/>
    <property type="match status" value="1"/>
</dbReference>
<dbReference type="PANTHER" id="PTHR40089">
    <property type="entry name" value="ETHANOLAMINE UTILIZATION PROTEIN EUTH"/>
    <property type="match status" value="1"/>
</dbReference>
<feature type="transmembrane region" description="Helical" evidence="1">
    <location>
        <begin position="305"/>
        <end position="326"/>
    </location>
</feature>
<feature type="transmembrane region" description="Helical" evidence="1">
    <location>
        <begin position="107"/>
        <end position="132"/>
    </location>
</feature>
<proteinExistence type="predicted"/>
<sequence length="370" mass="39719">MTLNDWVLGAMCFFLILGALDYYILNRRLKLGDRFYEAFRMMGTLALAMIGVISFAPVMAEWMAPVVVPLYEWLGADPGMFPSMLLAIDTGAYPLAESLAEDAEAAVFSWSLLGTMMGSTVVFTIPVALSVLHKQDYRYFAKGVLIGFTTIPVGCFTGGFLGGYAFDWMFVNLLPSIVLAILISIGLGLFTAVTIRLFAAFGKIVEVLIAVGLVSITIETLLGVSVIQGLAPLSEGAVIVAKITVTLAGAFPLVAFLERMLQRPFEIIRPWVKVDKVAMTGLLASMAHNIPMLVTMKDMEPRGKVINSAFAVSGAFALGAHIAFVAGIEKDMVVPVLAGKLSAGFLAVVIAWAVTTKEEGKSHETVVGYD</sequence>
<feature type="transmembrane region" description="Helical" evidence="1">
    <location>
        <begin position="6"/>
        <end position="25"/>
    </location>
</feature>
<organism evidence="2 3">
    <name type="scientific">Salimicrobium album</name>
    <dbReference type="NCBI Taxonomy" id="50717"/>
    <lineage>
        <taxon>Bacteria</taxon>
        <taxon>Bacillati</taxon>
        <taxon>Bacillota</taxon>
        <taxon>Bacilli</taxon>
        <taxon>Bacillales</taxon>
        <taxon>Bacillaceae</taxon>
        <taxon>Salimicrobium</taxon>
    </lineage>
</organism>
<keyword evidence="1" id="KW-1133">Transmembrane helix</keyword>
<dbReference type="Proteomes" id="UP000198647">
    <property type="component" value="Unassembled WGS sequence"/>
</dbReference>
<feature type="transmembrane region" description="Helical" evidence="1">
    <location>
        <begin position="237"/>
        <end position="257"/>
    </location>
</feature>
<evidence type="ECO:0000256" key="1">
    <source>
        <dbReference type="SAM" id="Phobius"/>
    </source>
</evidence>
<dbReference type="Pfam" id="PF04346">
    <property type="entry name" value="EutH"/>
    <property type="match status" value="1"/>
</dbReference>
<evidence type="ECO:0000313" key="3">
    <source>
        <dbReference type="Proteomes" id="UP000198647"/>
    </source>
</evidence>
<accession>A0A1H3HFJ6</accession>
<keyword evidence="1" id="KW-0472">Membrane</keyword>
<keyword evidence="3" id="KW-1185">Reference proteome</keyword>
<feature type="transmembrane region" description="Helical" evidence="1">
    <location>
        <begin position="207"/>
        <end position="231"/>
    </location>
</feature>
<dbReference type="EMBL" id="FNOS01000005">
    <property type="protein sequence ID" value="SDY14241.1"/>
    <property type="molecule type" value="Genomic_DNA"/>
</dbReference>
<comment type="caution">
    <text evidence="2">The sequence shown here is derived from an EMBL/GenBank/DDBJ whole genome shotgun (WGS) entry which is preliminary data.</text>
</comment>
<evidence type="ECO:0000313" key="2">
    <source>
        <dbReference type="EMBL" id="SDY14241.1"/>
    </source>
</evidence>
<dbReference type="InterPro" id="IPR007441">
    <property type="entry name" value="EutH"/>
</dbReference>
<protein>
    <submittedName>
        <fullName evidence="2">Ethanolamine transporter</fullName>
    </submittedName>
</protein>